<feature type="compositionally biased region" description="Basic and acidic residues" evidence="14">
    <location>
        <begin position="1042"/>
        <end position="1053"/>
    </location>
</feature>
<organism evidence="17 18">
    <name type="scientific">Knipowitschia caucasica</name>
    <name type="common">Caucasian dwarf goby</name>
    <name type="synonym">Pomatoschistus caucasicus</name>
    <dbReference type="NCBI Taxonomy" id="637954"/>
    <lineage>
        <taxon>Eukaryota</taxon>
        <taxon>Metazoa</taxon>
        <taxon>Chordata</taxon>
        <taxon>Craniata</taxon>
        <taxon>Vertebrata</taxon>
        <taxon>Euteleostomi</taxon>
        <taxon>Actinopterygii</taxon>
        <taxon>Neopterygii</taxon>
        <taxon>Teleostei</taxon>
        <taxon>Neoteleostei</taxon>
        <taxon>Acanthomorphata</taxon>
        <taxon>Gobiaria</taxon>
        <taxon>Gobiiformes</taxon>
        <taxon>Gobioidei</taxon>
        <taxon>Gobiidae</taxon>
        <taxon>Gobiinae</taxon>
        <taxon>Knipowitschia</taxon>
    </lineage>
</organism>
<evidence type="ECO:0000256" key="1">
    <source>
        <dbReference type="ARBA" id="ARBA00004651"/>
    </source>
</evidence>
<dbReference type="FunFam" id="2.60.120.10:FF:000011">
    <property type="entry name" value="Potassium channel, voltage-gated eag-related subfamily H, member 7"/>
    <property type="match status" value="1"/>
</dbReference>
<dbReference type="GO" id="GO:0005242">
    <property type="term" value="F:inward rectifier potassium channel activity"/>
    <property type="evidence" value="ECO:0007669"/>
    <property type="project" value="TreeGrafter"/>
</dbReference>
<comment type="subcellular location">
    <subcellularLocation>
        <location evidence="1">Cell membrane</location>
        <topology evidence="1">Multi-pass membrane protein</topology>
    </subcellularLocation>
</comment>
<evidence type="ECO:0000313" key="18">
    <source>
        <dbReference type="Proteomes" id="UP001497482"/>
    </source>
</evidence>
<feature type="region of interest" description="Disordered" evidence="14">
    <location>
        <begin position="84"/>
        <end position="186"/>
    </location>
</feature>
<dbReference type="InterPro" id="IPR003967">
    <property type="entry name" value="K_chnl_volt-dep_ERG"/>
</dbReference>
<dbReference type="Pfam" id="PF00027">
    <property type="entry name" value="cNMP_binding"/>
    <property type="match status" value="1"/>
</dbReference>
<dbReference type="Proteomes" id="UP001497482">
    <property type="component" value="Chromosome 22"/>
</dbReference>
<evidence type="ECO:0000256" key="13">
    <source>
        <dbReference type="ARBA" id="ARBA00034430"/>
    </source>
</evidence>
<feature type="transmembrane region" description="Helical" evidence="15">
    <location>
        <begin position="463"/>
        <end position="487"/>
    </location>
</feature>
<dbReference type="GO" id="GO:0005886">
    <property type="term" value="C:plasma membrane"/>
    <property type="evidence" value="ECO:0007669"/>
    <property type="project" value="UniProtKB-SubCell"/>
</dbReference>
<proteinExistence type="predicted"/>
<evidence type="ECO:0000256" key="15">
    <source>
        <dbReference type="SAM" id="Phobius"/>
    </source>
</evidence>
<keyword evidence="8" id="KW-0630">Potassium</keyword>
<feature type="compositionally biased region" description="Acidic residues" evidence="14">
    <location>
        <begin position="840"/>
        <end position="852"/>
    </location>
</feature>
<dbReference type="PANTHER" id="PTHR10217:SF466">
    <property type="entry name" value="POTASSIUM VOLTAGE-GATED CHANNEL SUBFAMILY H MEMBER 7"/>
    <property type="match status" value="1"/>
</dbReference>
<dbReference type="CDD" id="cd00038">
    <property type="entry name" value="CAP_ED"/>
    <property type="match status" value="1"/>
</dbReference>
<dbReference type="PRINTS" id="PR01463">
    <property type="entry name" value="EAGCHANLFMLY"/>
</dbReference>
<protein>
    <recommendedName>
        <fullName evidence="16">Cyclic nucleotide-binding domain-containing protein</fullName>
    </recommendedName>
</protein>
<evidence type="ECO:0000256" key="5">
    <source>
        <dbReference type="ARBA" id="ARBA00022692"/>
    </source>
</evidence>
<evidence type="ECO:0000256" key="12">
    <source>
        <dbReference type="ARBA" id="ARBA00023303"/>
    </source>
</evidence>
<dbReference type="EMBL" id="OZ035844">
    <property type="protein sequence ID" value="CAL1598344.1"/>
    <property type="molecule type" value="Genomic_DNA"/>
</dbReference>
<sequence>MPGAPSGSSKFLCATHIIPVKNEEGVVMMFILNFDYIMEEGSSDSLERLNHTSPSKAERKGRFFRFRLPALPLLGISKQSLPQEDPDAVMVDSPQHSDGSVATRDYQLPTTRESCSPSYANDTRALIAPSHCSTPVSGPLDHSSPKGPWDRIYPEQESSTQANSQDDTLTAAPSIPGLTPTASRESVCSIRRASSVHDMEGFGSNSHKMVFRDRHASEGPLSQIKSSLLGSTSDSNLNKYSTINKIPLITLNFSEANNDKKCPSPPSSEKTIIAPKVKDRTHNVTDKVTQVLSLGADVLPEYKLQTPRIHRWTILHYSPFKAVWDWLILLLVIYTAIFTPYSAAFLLNDIEEQKRRECGYSCSPLNVVDLMVDIMFIVDILINFRTTYVNANEEVVSHPAKIAIHYFKGWFLIDMVAAIPFDLLIFGSGSDETTTLIGLLKTARLLRLVRVARKLDRYSEYGAAVLMLLMCIFALIAHWLACIWYAIGNVEKPYLEHKIGWLDNLGVSIGKKYNYSDPSSGPSIKDKYVTALYFTFSSLTSVGFGNVSPNTNSEKIFSICVMLIGSLMYASIFGNVSAIIQRLYSGTARYHLQMLRVKEFIRFHQIPNPLRQRLEEYFQHAWTYTNGIDMNMVLKGFPECLQADICLHLNKTLLHDCKAFRGASKGCLRALAMRFKTTHAPPGDTLVHGGDVLTALYFVSRGSIEILKEDVVVAILGKNDIFGEMIHLFTKPGKSCADVRALSYCDLHTIQREEILEVLDMYPEFADHFFTNLELTFDLRDENAKDYPKRGTASTEDIRRRISYRRKFSTGSNKMPLTTYCGSQHHMYSSSAPEERGESAEEGEEEEEEEEEQRPLCSGVLGYPVVQDHPLGLGLSSAPDQAGSSVPAQPFKELDAEDWEPRPSERTEEPAPCERPGAAEDSESDLTYGEVEQRLDMLQQHLNRLESQMTADIQAILHLLQRQSTAGPPAYSTVTSSPDYHKAAICLQPASPQGELALGPAPPQPQIPEHSQSTPKEASPVVDLDVLPDEDFAGPLEGESDTEQRHRLNHTDTVETQLPGLPSGRQASLPDVPSSSGSMAPHRPLSDPGLLQP</sequence>
<dbReference type="InterPro" id="IPR050818">
    <property type="entry name" value="KCNH_animal-type"/>
</dbReference>
<dbReference type="Gene3D" id="2.60.120.10">
    <property type="entry name" value="Jelly Rolls"/>
    <property type="match status" value="1"/>
</dbReference>
<dbReference type="SUPFAM" id="SSF81324">
    <property type="entry name" value="Voltage-gated potassium channels"/>
    <property type="match status" value="1"/>
</dbReference>
<feature type="compositionally biased region" description="Polar residues" evidence="14">
    <location>
        <begin position="815"/>
        <end position="828"/>
    </location>
</feature>
<feature type="region of interest" description="Disordered" evidence="14">
    <location>
        <begin position="894"/>
        <end position="925"/>
    </location>
</feature>
<evidence type="ECO:0000256" key="11">
    <source>
        <dbReference type="ARBA" id="ARBA00023136"/>
    </source>
</evidence>
<dbReference type="InterPro" id="IPR005821">
    <property type="entry name" value="Ion_trans_dom"/>
</dbReference>
<feature type="transmembrane region" description="Helical" evidence="15">
    <location>
        <begin position="528"/>
        <end position="547"/>
    </location>
</feature>
<dbReference type="PRINTS" id="PR01470">
    <property type="entry name" value="ERGCHANNEL"/>
</dbReference>
<keyword evidence="12" id="KW-0407">Ion channel</keyword>
<feature type="compositionally biased region" description="Basic and acidic residues" evidence="14">
    <location>
        <begin position="899"/>
        <end position="909"/>
    </location>
</feature>
<dbReference type="InterPro" id="IPR018490">
    <property type="entry name" value="cNMP-bd_dom_sf"/>
</dbReference>
<dbReference type="InterPro" id="IPR000595">
    <property type="entry name" value="cNMP-bd_dom"/>
</dbReference>
<evidence type="ECO:0000256" key="7">
    <source>
        <dbReference type="ARBA" id="ARBA00022882"/>
    </source>
</evidence>
<dbReference type="Pfam" id="PF00520">
    <property type="entry name" value="Ion_trans"/>
    <property type="match status" value="1"/>
</dbReference>
<reference evidence="17 18" key="1">
    <citation type="submission" date="2024-04" db="EMBL/GenBank/DDBJ databases">
        <authorList>
            <person name="Waldvogel A.-M."/>
            <person name="Schoenle A."/>
        </authorList>
    </citation>
    <scope>NUCLEOTIDE SEQUENCE [LARGE SCALE GENOMIC DNA]</scope>
</reference>
<dbReference type="Gene3D" id="1.10.1200.260">
    <property type="match status" value="1"/>
</dbReference>
<keyword evidence="6" id="KW-0631">Potassium channel</keyword>
<keyword evidence="7" id="KW-0851">Voltage-gated channel</keyword>
<comment type="catalytic activity">
    <reaction evidence="13">
        <text>K(+)(in) = K(+)(out)</text>
        <dbReference type="Rhea" id="RHEA:29463"/>
        <dbReference type="ChEBI" id="CHEBI:29103"/>
    </reaction>
</comment>
<feature type="compositionally biased region" description="Polar residues" evidence="14">
    <location>
        <begin position="156"/>
        <end position="168"/>
    </location>
</feature>
<keyword evidence="9 15" id="KW-1133">Transmembrane helix</keyword>
<keyword evidence="3" id="KW-1003">Cell membrane</keyword>
<feature type="transmembrane region" description="Helical" evidence="15">
    <location>
        <begin position="559"/>
        <end position="580"/>
    </location>
</feature>
<dbReference type="AlphaFoldDB" id="A0AAV2LFJ5"/>
<keyword evidence="18" id="KW-1185">Reference proteome</keyword>
<keyword evidence="10" id="KW-0406">Ion transport</keyword>
<accession>A0AAV2LFJ5</accession>
<feature type="compositionally biased region" description="Polar residues" evidence="14">
    <location>
        <begin position="108"/>
        <end position="121"/>
    </location>
</feature>
<dbReference type="InterPro" id="IPR014710">
    <property type="entry name" value="RmlC-like_jellyroll"/>
</dbReference>
<evidence type="ECO:0000256" key="10">
    <source>
        <dbReference type="ARBA" id="ARBA00023065"/>
    </source>
</evidence>
<name>A0AAV2LFJ5_KNICA</name>
<evidence type="ECO:0000256" key="14">
    <source>
        <dbReference type="SAM" id="MobiDB-lite"/>
    </source>
</evidence>
<dbReference type="PROSITE" id="PS50042">
    <property type="entry name" value="CNMP_BINDING_3"/>
    <property type="match status" value="1"/>
</dbReference>
<gene>
    <name evidence="17" type="ORF">KC01_LOCUS26747</name>
</gene>
<dbReference type="GO" id="GO:0034702">
    <property type="term" value="C:monoatomic ion channel complex"/>
    <property type="evidence" value="ECO:0007669"/>
    <property type="project" value="UniProtKB-KW"/>
</dbReference>
<feature type="domain" description="Cyclic nucleotide-binding" evidence="16">
    <location>
        <begin position="659"/>
        <end position="759"/>
    </location>
</feature>
<keyword evidence="4" id="KW-0633">Potassium transport</keyword>
<evidence type="ECO:0000256" key="9">
    <source>
        <dbReference type="ARBA" id="ARBA00022989"/>
    </source>
</evidence>
<evidence type="ECO:0000256" key="8">
    <source>
        <dbReference type="ARBA" id="ARBA00022958"/>
    </source>
</evidence>
<dbReference type="SMART" id="SM00100">
    <property type="entry name" value="cNMP"/>
    <property type="match status" value="1"/>
</dbReference>
<dbReference type="FunFam" id="1.10.1200.260:FF:000001">
    <property type="entry name" value="Potassium voltage-gated channel subfamily H member 7"/>
    <property type="match status" value="1"/>
</dbReference>
<dbReference type="GO" id="GO:0042391">
    <property type="term" value="P:regulation of membrane potential"/>
    <property type="evidence" value="ECO:0007669"/>
    <property type="project" value="TreeGrafter"/>
</dbReference>
<evidence type="ECO:0000256" key="6">
    <source>
        <dbReference type="ARBA" id="ARBA00022826"/>
    </source>
</evidence>
<evidence type="ECO:0000256" key="3">
    <source>
        <dbReference type="ARBA" id="ARBA00022475"/>
    </source>
</evidence>
<evidence type="ECO:0000256" key="2">
    <source>
        <dbReference type="ARBA" id="ARBA00022448"/>
    </source>
</evidence>
<evidence type="ECO:0000313" key="17">
    <source>
        <dbReference type="EMBL" id="CAL1598344.1"/>
    </source>
</evidence>
<feature type="region of interest" description="Disordered" evidence="14">
    <location>
        <begin position="815"/>
        <end position="855"/>
    </location>
</feature>
<evidence type="ECO:0000256" key="4">
    <source>
        <dbReference type="ARBA" id="ARBA00022538"/>
    </source>
</evidence>
<dbReference type="InterPro" id="IPR003938">
    <property type="entry name" value="K_chnl_volt-dep_EAG/ELK/ERG"/>
</dbReference>
<keyword evidence="5 15" id="KW-0812">Transmembrane</keyword>
<dbReference type="SUPFAM" id="SSF51206">
    <property type="entry name" value="cAMP-binding domain-like"/>
    <property type="match status" value="1"/>
</dbReference>
<keyword evidence="2" id="KW-0813">Transport</keyword>
<dbReference type="FunFam" id="1.10.287.70:FF:000020">
    <property type="entry name" value="Potassium channel, voltage-gated eag-related subfamily H, member 7"/>
    <property type="match status" value="1"/>
</dbReference>
<feature type="region of interest" description="Disordered" evidence="14">
    <location>
        <begin position="992"/>
        <end position="1093"/>
    </location>
</feature>
<dbReference type="PANTHER" id="PTHR10217">
    <property type="entry name" value="VOLTAGE AND LIGAND GATED POTASSIUM CHANNEL"/>
    <property type="match status" value="1"/>
</dbReference>
<dbReference type="Gene3D" id="1.10.287.70">
    <property type="match status" value="1"/>
</dbReference>
<feature type="transmembrane region" description="Helical" evidence="15">
    <location>
        <begin position="326"/>
        <end position="347"/>
    </location>
</feature>
<evidence type="ECO:0000259" key="16">
    <source>
        <dbReference type="PROSITE" id="PS50042"/>
    </source>
</evidence>
<keyword evidence="11 15" id="KW-0472">Membrane</keyword>